<gene>
    <name evidence="2" type="ORF">ALO70_01670</name>
    <name evidence="4" type="ORF">ALQ39_00484</name>
    <name evidence="3" type="ORF">ALQ86_02327</name>
    <name evidence="1" type="ORF">PSE10A_26830</name>
</gene>
<evidence type="ECO:0000313" key="5">
    <source>
        <dbReference type="Proteomes" id="UP000050490"/>
    </source>
</evidence>
<reference evidence="1" key="3">
    <citation type="submission" date="2020-09" db="EMBL/GenBank/DDBJ databases">
        <title>Pseudomonas syringae pv. eriobotryae genome sequence causing loquat canker disease.</title>
        <authorList>
            <person name="Fukuda S."/>
            <person name="Tashiro H."/>
            <person name="Nagano Y."/>
        </authorList>
    </citation>
    <scope>NUCLEOTIDE SEQUENCE</scope>
    <source>
        <strain evidence="1">AM001</strain>
    </source>
</reference>
<evidence type="ECO:0000313" key="3">
    <source>
        <dbReference type="EMBL" id="RML96612.1"/>
    </source>
</evidence>
<dbReference type="EMBL" id="LJQI01000104">
    <property type="protein sequence ID" value="KPX35428.1"/>
    <property type="molecule type" value="Genomic_DNA"/>
</dbReference>
<reference evidence="2 5" key="1">
    <citation type="submission" date="2015-09" db="EMBL/GenBank/DDBJ databases">
        <title>Genome announcement of multiple Pseudomonas syringae strains.</title>
        <authorList>
            <person name="Thakur S."/>
            <person name="Wang P.W."/>
            <person name="Gong Y."/>
            <person name="Weir B.S."/>
            <person name="Guttman D.S."/>
        </authorList>
    </citation>
    <scope>NUCLEOTIDE SEQUENCE [LARGE SCALE GENOMIC DNA]</scope>
    <source>
        <strain evidence="2 5">ICMP4455</strain>
    </source>
</reference>
<dbReference type="Proteomes" id="UP000050490">
    <property type="component" value="Unassembled WGS sequence"/>
</dbReference>
<reference evidence="6 7" key="2">
    <citation type="submission" date="2018-08" db="EMBL/GenBank/DDBJ databases">
        <title>Recombination of ecologically and evolutionarily significant loci maintains genetic cohesion in the Pseudomonas syringae species complex.</title>
        <authorList>
            <person name="Dillon M."/>
            <person name="Thakur S."/>
            <person name="Almeida R.N.D."/>
            <person name="Weir B.S."/>
            <person name="Guttman D.S."/>
        </authorList>
    </citation>
    <scope>NUCLEOTIDE SEQUENCE [LARGE SCALE GENOMIC DNA]</scope>
    <source>
        <strain evidence="4 7">ICMP 4316</strain>
        <strain evidence="3 6">ICMP 8636</strain>
    </source>
</reference>
<evidence type="ECO:0000313" key="7">
    <source>
        <dbReference type="Proteomes" id="UP000275613"/>
    </source>
</evidence>
<name>A0A0P9QMI7_PSEA0</name>
<dbReference type="SUPFAM" id="SSF50692">
    <property type="entry name" value="ADC-like"/>
    <property type="match status" value="1"/>
</dbReference>
<protein>
    <submittedName>
        <fullName evidence="2">Oxidoreductase, molybdopterin-binding protein</fullName>
    </submittedName>
</protein>
<evidence type="ECO:0000313" key="4">
    <source>
        <dbReference type="EMBL" id="RMO58206.1"/>
    </source>
</evidence>
<dbReference type="EMBL" id="RBPV01000241">
    <property type="protein sequence ID" value="RMO58206.1"/>
    <property type="molecule type" value="Genomic_DNA"/>
</dbReference>
<evidence type="ECO:0000313" key="2">
    <source>
        <dbReference type="EMBL" id="KPX35428.1"/>
    </source>
</evidence>
<evidence type="ECO:0000313" key="1">
    <source>
        <dbReference type="EMBL" id="GFZ60172.1"/>
    </source>
</evidence>
<dbReference type="Proteomes" id="UP000275613">
    <property type="component" value="Unassembled WGS sequence"/>
</dbReference>
<comment type="caution">
    <text evidence="2">The sequence shown here is derived from an EMBL/GenBank/DDBJ whole genome shotgun (WGS) entry which is preliminary data.</text>
</comment>
<dbReference type="EMBL" id="RBOA01000398">
    <property type="protein sequence ID" value="RML96612.1"/>
    <property type="molecule type" value="Genomic_DNA"/>
</dbReference>
<dbReference type="Gene3D" id="2.40.40.20">
    <property type="match status" value="1"/>
</dbReference>
<accession>A0A0P9QMI7</accession>
<evidence type="ECO:0000313" key="6">
    <source>
        <dbReference type="Proteomes" id="UP000272627"/>
    </source>
</evidence>
<dbReference type="Proteomes" id="UP000630864">
    <property type="component" value="Unassembled WGS sequence"/>
</dbReference>
<organism evidence="2 5">
    <name type="scientific">Pseudomonas amygdali pv. eriobotryae</name>
    <dbReference type="NCBI Taxonomy" id="129137"/>
    <lineage>
        <taxon>Bacteria</taxon>
        <taxon>Pseudomonadati</taxon>
        <taxon>Pseudomonadota</taxon>
        <taxon>Gammaproteobacteria</taxon>
        <taxon>Pseudomonadales</taxon>
        <taxon>Pseudomonadaceae</taxon>
        <taxon>Pseudomonas</taxon>
        <taxon>Pseudomonas amygdali</taxon>
    </lineage>
</organism>
<proteinExistence type="predicted"/>
<dbReference type="Proteomes" id="UP000272627">
    <property type="component" value="Unassembled WGS sequence"/>
</dbReference>
<dbReference type="AlphaFoldDB" id="A0A0P9QMI7"/>
<dbReference type="EMBL" id="BMZW01000013">
    <property type="protein sequence ID" value="GFZ60172.1"/>
    <property type="molecule type" value="Genomic_DNA"/>
</dbReference>
<dbReference type="InterPro" id="IPR009010">
    <property type="entry name" value="Asp_de-COase-like_dom_sf"/>
</dbReference>
<dbReference type="PATRIC" id="fig|129137.4.peg.2434"/>
<sequence length="66" mass="6813">MLGSLDMMPGVVSLPHGWGHSRAGVKMDIARSQPGVSANDLTDERQLDVLSGNAALNGVPIQVAAC</sequence>